<dbReference type="GO" id="GO:0015024">
    <property type="term" value="F:glucuronate-2-sulfatase activity"/>
    <property type="evidence" value="ECO:0007669"/>
    <property type="project" value="TreeGrafter"/>
</dbReference>
<dbReference type="InterPro" id="IPR000917">
    <property type="entry name" value="Sulfatase_N"/>
</dbReference>
<comment type="caution">
    <text evidence="4">The sequence shown here is derived from an EMBL/GenBank/DDBJ whole genome shotgun (WGS) entry which is preliminary data.</text>
</comment>
<dbReference type="InterPro" id="IPR017850">
    <property type="entry name" value="Alkaline_phosphatase_core_sf"/>
</dbReference>
<keyword evidence="2" id="KW-0812">Transmembrane</keyword>
<feature type="transmembrane region" description="Helical" evidence="2">
    <location>
        <begin position="7"/>
        <end position="26"/>
    </location>
</feature>
<dbReference type="InterPro" id="IPR051849">
    <property type="entry name" value="GAG-degrading_sulfatase"/>
</dbReference>
<dbReference type="RefSeq" id="WP_221409486.1">
    <property type="nucleotide sequence ID" value="NZ_QREG01000006.1"/>
</dbReference>
<keyword evidence="2" id="KW-1133">Transmembrane helix</keyword>
<sequence>MQKITTVLRSGIILWGAVLMSVFFTGCSDTSTSERPPNILFLFSDDQIYSSIHALGNEEIYTPNLDRLVRRGTSLTNAFNMGGWNGAICTASRSMLITGRSLWHANAFRQSWKKGQGVDQTWGKLMQQAGYDTYMTGKWHVELDPNLVFDTVRHVRKGMPNDYRREKGEKRLGYNRPKNPTDTSWLPTDPKHGGYWEGGKHWSEVTRDDALDYLDMAGQSDRPFMMYVAFNAPHDPRQAPQAYQDLYDTSALSLPLSYQPDYPDRELMGNPKGLRDEALAPFPRTPFAVKTHKKEYYAIISHLDAQIGKILDALEASGQLENTYIFFTSDHGLAMGRHGLIGKQSMYDHSVKPPLIIAGPDIPKNKRITAEVYLQDLMPTALELAGVPKPDYVEFHSLLPLATGAQQAGNYPAIYGAYMQVQRMVRKDGFKLIVYPKAQKVLLFDLENDPEEINDISADPAYTAKLEELWDALMALQQQYDDPLDLKDLTHFVSGAES</sequence>
<protein>
    <submittedName>
        <fullName evidence="4">Arylsulfatase A-like enzyme</fullName>
    </submittedName>
</protein>
<name>A0A3D9L6I4_MARFU</name>
<gene>
    <name evidence="4" type="ORF">C7460_106126</name>
</gene>
<reference evidence="4 5" key="1">
    <citation type="submission" date="2018-07" db="EMBL/GenBank/DDBJ databases">
        <title>Genomic Encyclopedia of Type Strains, Phase IV (KMG-IV): sequencing the most valuable type-strain genomes for metagenomic binning, comparative biology and taxonomic classification.</title>
        <authorList>
            <person name="Goeker M."/>
        </authorList>
    </citation>
    <scope>NUCLEOTIDE SEQUENCE [LARGE SCALE GENOMIC DNA]</scope>
    <source>
        <strain evidence="4 5">DSM 4134</strain>
    </source>
</reference>
<dbReference type="CDD" id="cd16155">
    <property type="entry name" value="sulfatase_like"/>
    <property type="match status" value="1"/>
</dbReference>
<evidence type="ECO:0000256" key="2">
    <source>
        <dbReference type="SAM" id="Phobius"/>
    </source>
</evidence>
<dbReference type="PANTHER" id="PTHR46615:SF1">
    <property type="entry name" value="ARYLSULFATASE K"/>
    <property type="match status" value="1"/>
</dbReference>
<dbReference type="GO" id="GO:0004065">
    <property type="term" value="F:arylsulfatase activity"/>
    <property type="evidence" value="ECO:0007669"/>
    <property type="project" value="TreeGrafter"/>
</dbReference>
<dbReference type="EMBL" id="QREG01000006">
    <property type="protein sequence ID" value="REE00187.1"/>
    <property type="molecule type" value="Genomic_DNA"/>
</dbReference>
<evidence type="ECO:0000256" key="1">
    <source>
        <dbReference type="SAM" id="MobiDB-lite"/>
    </source>
</evidence>
<dbReference type="SUPFAM" id="SSF53649">
    <property type="entry name" value="Alkaline phosphatase-like"/>
    <property type="match status" value="1"/>
</dbReference>
<evidence type="ECO:0000313" key="4">
    <source>
        <dbReference type="EMBL" id="REE00187.1"/>
    </source>
</evidence>
<evidence type="ECO:0000259" key="3">
    <source>
        <dbReference type="Pfam" id="PF00884"/>
    </source>
</evidence>
<accession>A0A3D9L6I4</accession>
<dbReference type="AlphaFoldDB" id="A0A3D9L6I4"/>
<organism evidence="4 5">
    <name type="scientific">Marinoscillum furvescens DSM 4134</name>
    <dbReference type="NCBI Taxonomy" id="1122208"/>
    <lineage>
        <taxon>Bacteria</taxon>
        <taxon>Pseudomonadati</taxon>
        <taxon>Bacteroidota</taxon>
        <taxon>Cytophagia</taxon>
        <taxon>Cytophagales</taxon>
        <taxon>Reichenbachiellaceae</taxon>
        <taxon>Marinoscillum</taxon>
    </lineage>
</organism>
<feature type="domain" description="Sulfatase N-terminal" evidence="3">
    <location>
        <begin position="37"/>
        <end position="387"/>
    </location>
</feature>
<dbReference type="PANTHER" id="PTHR46615">
    <property type="entry name" value="ARYLSULFATASE K"/>
    <property type="match status" value="1"/>
</dbReference>
<keyword evidence="2" id="KW-0472">Membrane</keyword>
<dbReference type="Pfam" id="PF00884">
    <property type="entry name" value="Sulfatase"/>
    <property type="match status" value="1"/>
</dbReference>
<dbReference type="Gene3D" id="3.40.720.10">
    <property type="entry name" value="Alkaline Phosphatase, subunit A"/>
    <property type="match status" value="1"/>
</dbReference>
<keyword evidence="5" id="KW-1185">Reference proteome</keyword>
<dbReference type="PROSITE" id="PS51257">
    <property type="entry name" value="PROKAR_LIPOPROTEIN"/>
    <property type="match status" value="1"/>
</dbReference>
<proteinExistence type="predicted"/>
<evidence type="ECO:0000313" key="5">
    <source>
        <dbReference type="Proteomes" id="UP000256779"/>
    </source>
</evidence>
<feature type="region of interest" description="Disordered" evidence="1">
    <location>
        <begin position="171"/>
        <end position="190"/>
    </location>
</feature>
<dbReference type="Proteomes" id="UP000256779">
    <property type="component" value="Unassembled WGS sequence"/>
</dbReference>